<evidence type="ECO:0000259" key="4">
    <source>
        <dbReference type="SMART" id="SM00563"/>
    </source>
</evidence>
<feature type="domain" description="Phospholipid/glycerol acyltransferase" evidence="4">
    <location>
        <begin position="29"/>
        <end position="142"/>
    </location>
</feature>
<dbReference type="AlphaFoldDB" id="A0A5S9F657"/>
<dbReference type="RefSeq" id="WP_151971356.1">
    <property type="nucleotide sequence ID" value="NZ_AP019860.1"/>
</dbReference>
<evidence type="ECO:0000313" key="5">
    <source>
        <dbReference type="EMBL" id="BBM87332.1"/>
    </source>
</evidence>
<gene>
    <name evidence="5" type="ORF">UABAM_05741</name>
</gene>
<proteinExistence type="predicted"/>
<dbReference type="InterPro" id="IPR002123">
    <property type="entry name" value="Plipid/glycerol_acylTrfase"/>
</dbReference>
<evidence type="ECO:0000256" key="3">
    <source>
        <dbReference type="ARBA" id="ARBA00023315"/>
    </source>
</evidence>
<dbReference type="Pfam" id="PF01553">
    <property type="entry name" value="Acyltransferase"/>
    <property type="match status" value="1"/>
</dbReference>
<accession>A0A5S9F657</accession>
<dbReference type="PANTHER" id="PTHR10434:SF9">
    <property type="entry name" value="PHOSPHOLIPID_GLYCEROL ACYLTRANSFERASE DOMAIN-CONTAINING PROTEIN"/>
    <property type="match status" value="1"/>
</dbReference>
<evidence type="ECO:0000256" key="2">
    <source>
        <dbReference type="ARBA" id="ARBA00022679"/>
    </source>
</evidence>
<evidence type="ECO:0000313" key="6">
    <source>
        <dbReference type="Proteomes" id="UP000326354"/>
    </source>
</evidence>
<keyword evidence="3 5" id="KW-0012">Acyltransferase</keyword>
<dbReference type="EMBL" id="AP019860">
    <property type="protein sequence ID" value="BBM87332.1"/>
    <property type="molecule type" value="Genomic_DNA"/>
</dbReference>
<sequence length="196" mass="22331">MISKLLARFTLWILGWKAVGEKSSHKKYVMIAAPHTTNMDGVLLLAASTVYGMKISWMIKHTALKVPIFGWFLKKTGAVGINRKANHGLVAQMVEKFEQKEEFILAIPPAGTRSYRDYWKSGFYIIAKEAGVPIVPGYLNYETKEAGFGKSFVPSDVKKDMDYLREFYKDITPRYPDKKSKIRLSLEEEVEKQESA</sequence>
<evidence type="ECO:0000256" key="1">
    <source>
        <dbReference type="ARBA" id="ARBA00005189"/>
    </source>
</evidence>
<dbReference type="GO" id="GO:0003841">
    <property type="term" value="F:1-acylglycerol-3-phosphate O-acyltransferase activity"/>
    <property type="evidence" value="ECO:0007669"/>
    <property type="project" value="TreeGrafter"/>
</dbReference>
<reference evidence="5 6" key="1">
    <citation type="submission" date="2019-08" db="EMBL/GenBank/DDBJ databases">
        <title>Complete genome sequence of Candidatus Uab amorphum.</title>
        <authorList>
            <person name="Shiratori T."/>
            <person name="Suzuki S."/>
            <person name="Kakizawa Y."/>
            <person name="Ishida K."/>
        </authorList>
    </citation>
    <scope>NUCLEOTIDE SEQUENCE [LARGE SCALE GENOMIC DNA]</scope>
    <source>
        <strain evidence="5 6">SRT547</strain>
    </source>
</reference>
<comment type="pathway">
    <text evidence="1">Lipid metabolism.</text>
</comment>
<dbReference type="SUPFAM" id="SSF69593">
    <property type="entry name" value="Glycerol-3-phosphate (1)-acyltransferase"/>
    <property type="match status" value="1"/>
</dbReference>
<dbReference type="OrthoDB" id="9803035at2"/>
<keyword evidence="2 5" id="KW-0808">Transferase</keyword>
<organism evidence="5 6">
    <name type="scientific">Uabimicrobium amorphum</name>
    <dbReference type="NCBI Taxonomy" id="2596890"/>
    <lineage>
        <taxon>Bacteria</taxon>
        <taxon>Pseudomonadati</taxon>
        <taxon>Planctomycetota</taxon>
        <taxon>Candidatus Uabimicrobiia</taxon>
        <taxon>Candidatus Uabimicrobiales</taxon>
        <taxon>Candidatus Uabimicrobiaceae</taxon>
        <taxon>Candidatus Uabimicrobium</taxon>
    </lineage>
</organism>
<keyword evidence="6" id="KW-1185">Reference proteome</keyword>
<dbReference type="Proteomes" id="UP000326354">
    <property type="component" value="Chromosome"/>
</dbReference>
<dbReference type="SMART" id="SM00563">
    <property type="entry name" value="PlsC"/>
    <property type="match status" value="1"/>
</dbReference>
<dbReference type="PANTHER" id="PTHR10434">
    <property type="entry name" value="1-ACYL-SN-GLYCEROL-3-PHOSPHATE ACYLTRANSFERASE"/>
    <property type="match status" value="1"/>
</dbReference>
<protein>
    <submittedName>
        <fullName evidence="5">Acyltransferase</fullName>
    </submittedName>
</protein>
<dbReference type="KEGG" id="uam:UABAM_05741"/>
<name>A0A5S9F657_UABAM</name>
<dbReference type="GO" id="GO:0006654">
    <property type="term" value="P:phosphatidic acid biosynthetic process"/>
    <property type="evidence" value="ECO:0007669"/>
    <property type="project" value="TreeGrafter"/>
</dbReference>